<sequence length="106" mass="11733">MLVNCPPALALSELCVARPGREHHNSSNERVLKYNETQYKLPRQLILRRVCGVLLSEHTDEEIAEICGSTVSTYTSHILVKRTGGAYTSPRISFAQSTACGHQPKP</sequence>
<evidence type="ECO:0000313" key="1">
    <source>
        <dbReference type="EMBL" id="KIK42681.1"/>
    </source>
</evidence>
<organism evidence="1 2">
    <name type="scientific">Suillus luteus UH-Slu-Lm8-n1</name>
    <dbReference type="NCBI Taxonomy" id="930992"/>
    <lineage>
        <taxon>Eukaryota</taxon>
        <taxon>Fungi</taxon>
        <taxon>Dikarya</taxon>
        <taxon>Basidiomycota</taxon>
        <taxon>Agaricomycotina</taxon>
        <taxon>Agaricomycetes</taxon>
        <taxon>Agaricomycetidae</taxon>
        <taxon>Boletales</taxon>
        <taxon>Suillineae</taxon>
        <taxon>Suillaceae</taxon>
        <taxon>Suillus</taxon>
    </lineage>
</organism>
<gene>
    <name evidence="1" type="ORF">CY34DRAFT_804666</name>
</gene>
<name>A0A0D0ALD0_9AGAM</name>
<dbReference type="AlphaFoldDB" id="A0A0D0ALD0"/>
<dbReference type="HOGENOM" id="CLU_2224919_0_0_1"/>
<dbReference type="InParanoid" id="A0A0D0ALD0"/>
<reference evidence="2" key="2">
    <citation type="submission" date="2015-01" db="EMBL/GenBank/DDBJ databases">
        <title>Evolutionary Origins and Diversification of the Mycorrhizal Mutualists.</title>
        <authorList>
            <consortium name="DOE Joint Genome Institute"/>
            <consortium name="Mycorrhizal Genomics Consortium"/>
            <person name="Kohler A."/>
            <person name="Kuo A."/>
            <person name="Nagy L.G."/>
            <person name="Floudas D."/>
            <person name="Copeland A."/>
            <person name="Barry K.W."/>
            <person name="Cichocki N."/>
            <person name="Veneault-Fourrey C."/>
            <person name="LaButti K."/>
            <person name="Lindquist E.A."/>
            <person name="Lipzen A."/>
            <person name="Lundell T."/>
            <person name="Morin E."/>
            <person name="Murat C."/>
            <person name="Riley R."/>
            <person name="Ohm R."/>
            <person name="Sun H."/>
            <person name="Tunlid A."/>
            <person name="Henrissat B."/>
            <person name="Grigoriev I.V."/>
            <person name="Hibbett D.S."/>
            <person name="Martin F."/>
        </authorList>
    </citation>
    <scope>NUCLEOTIDE SEQUENCE [LARGE SCALE GENOMIC DNA]</scope>
    <source>
        <strain evidence="2">UH-Slu-Lm8-n1</strain>
    </source>
</reference>
<accession>A0A0D0ALD0</accession>
<keyword evidence="2" id="KW-1185">Reference proteome</keyword>
<reference evidence="1 2" key="1">
    <citation type="submission" date="2014-04" db="EMBL/GenBank/DDBJ databases">
        <authorList>
            <consortium name="DOE Joint Genome Institute"/>
            <person name="Kuo A."/>
            <person name="Ruytinx J."/>
            <person name="Rineau F."/>
            <person name="Colpaert J."/>
            <person name="Kohler A."/>
            <person name="Nagy L.G."/>
            <person name="Floudas D."/>
            <person name="Copeland A."/>
            <person name="Barry K.W."/>
            <person name="Cichocki N."/>
            <person name="Veneault-Fourrey C."/>
            <person name="LaButti K."/>
            <person name="Lindquist E.A."/>
            <person name="Lipzen A."/>
            <person name="Lundell T."/>
            <person name="Morin E."/>
            <person name="Murat C."/>
            <person name="Sun H."/>
            <person name="Tunlid A."/>
            <person name="Henrissat B."/>
            <person name="Grigoriev I.V."/>
            <person name="Hibbett D.S."/>
            <person name="Martin F."/>
            <person name="Nordberg H.P."/>
            <person name="Cantor M.N."/>
            <person name="Hua S.X."/>
        </authorList>
    </citation>
    <scope>NUCLEOTIDE SEQUENCE [LARGE SCALE GENOMIC DNA]</scope>
    <source>
        <strain evidence="1 2">UH-Slu-Lm8-n1</strain>
    </source>
</reference>
<dbReference type="Proteomes" id="UP000054485">
    <property type="component" value="Unassembled WGS sequence"/>
</dbReference>
<dbReference type="EMBL" id="KN835232">
    <property type="protein sequence ID" value="KIK42681.1"/>
    <property type="molecule type" value="Genomic_DNA"/>
</dbReference>
<protein>
    <submittedName>
        <fullName evidence="1">Uncharacterized protein</fullName>
    </submittedName>
</protein>
<proteinExistence type="predicted"/>
<evidence type="ECO:0000313" key="2">
    <source>
        <dbReference type="Proteomes" id="UP000054485"/>
    </source>
</evidence>